<keyword evidence="2" id="KW-1185">Reference proteome</keyword>
<accession>A0ABU6F9A9</accession>
<dbReference type="Proteomes" id="UP001354931">
    <property type="component" value="Unassembled WGS sequence"/>
</dbReference>
<evidence type="ECO:0000313" key="1">
    <source>
        <dbReference type="EMBL" id="MEB8340631.1"/>
    </source>
</evidence>
<protein>
    <submittedName>
        <fullName evidence="1">Uncharacterized protein</fullName>
    </submittedName>
</protein>
<organism evidence="1 2">
    <name type="scientific">Streptomyces endophyticus</name>
    <dbReference type="NCBI Taxonomy" id="714166"/>
    <lineage>
        <taxon>Bacteria</taxon>
        <taxon>Bacillati</taxon>
        <taxon>Actinomycetota</taxon>
        <taxon>Actinomycetes</taxon>
        <taxon>Kitasatosporales</taxon>
        <taxon>Streptomycetaceae</taxon>
        <taxon>Streptomyces</taxon>
    </lineage>
</organism>
<dbReference type="EMBL" id="JAOZYC010000136">
    <property type="protein sequence ID" value="MEB8340631.1"/>
    <property type="molecule type" value="Genomic_DNA"/>
</dbReference>
<evidence type="ECO:0000313" key="2">
    <source>
        <dbReference type="Proteomes" id="UP001354931"/>
    </source>
</evidence>
<name>A0ABU6F9A9_9ACTN</name>
<dbReference type="RefSeq" id="WP_326019501.1">
    <property type="nucleotide sequence ID" value="NZ_JAOZYC010000136.1"/>
</dbReference>
<comment type="caution">
    <text evidence="1">The sequence shown here is derived from an EMBL/GenBank/DDBJ whole genome shotgun (WGS) entry which is preliminary data.</text>
</comment>
<sequence>MIHHTMLVSFDAPIPDTDLDQFLQDIEKVMADSGHVRTSATRRHIPVPGEEAIPAMIATAVVQFGVADLDTLGAAFADPGVGELIHRWQARYPYKVAWANHAPLD</sequence>
<gene>
    <name evidence="1" type="ORF">OKJ99_24345</name>
</gene>
<reference evidence="1 2" key="1">
    <citation type="submission" date="2022-10" db="EMBL/GenBank/DDBJ databases">
        <authorList>
            <person name="Xie J."/>
            <person name="Shen N."/>
        </authorList>
    </citation>
    <scope>NUCLEOTIDE SEQUENCE [LARGE SCALE GENOMIC DNA]</scope>
    <source>
        <strain evidence="1 2">YIM65594</strain>
    </source>
</reference>
<proteinExistence type="predicted"/>